<keyword evidence="6 10" id="KW-0812">Transmembrane</keyword>
<feature type="transmembrane region" description="Helical" evidence="10">
    <location>
        <begin position="94"/>
        <end position="127"/>
    </location>
</feature>
<name>A0A9W6QYE5_9PSEU</name>
<evidence type="ECO:0000313" key="11">
    <source>
        <dbReference type="EMBL" id="GLY64287.1"/>
    </source>
</evidence>
<evidence type="ECO:0000256" key="4">
    <source>
        <dbReference type="ARBA" id="ARBA00022676"/>
    </source>
</evidence>
<comment type="caution">
    <text evidence="11">The sequence shown here is derived from an EMBL/GenBank/DDBJ whole genome shotgun (WGS) entry which is preliminary data.</text>
</comment>
<feature type="transmembrane region" description="Helical" evidence="10">
    <location>
        <begin position="285"/>
        <end position="304"/>
    </location>
</feature>
<dbReference type="PANTHER" id="PTHR12468">
    <property type="entry name" value="GPI MANNOSYLTRANSFERASE 2"/>
    <property type="match status" value="1"/>
</dbReference>
<dbReference type="AlphaFoldDB" id="A0A9W6QYE5"/>
<dbReference type="GO" id="GO:0000009">
    <property type="term" value="F:alpha-1,6-mannosyltransferase activity"/>
    <property type="evidence" value="ECO:0007669"/>
    <property type="project" value="InterPro"/>
</dbReference>
<dbReference type="RefSeq" id="WP_285485974.1">
    <property type="nucleotide sequence ID" value="NZ_BSTI01000002.1"/>
</dbReference>
<dbReference type="GO" id="GO:0006506">
    <property type="term" value="P:GPI anchor biosynthetic process"/>
    <property type="evidence" value="ECO:0007669"/>
    <property type="project" value="UniProtKB-KW"/>
</dbReference>
<dbReference type="PANTHER" id="PTHR12468:SF2">
    <property type="entry name" value="GPI MANNOSYLTRANSFERASE 2"/>
    <property type="match status" value="1"/>
</dbReference>
<keyword evidence="8 10" id="KW-1133">Transmembrane helix</keyword>
<feature type="transmembrane region" description="Helical" evidence="10">
    <location>
        <begin position="309"/>
        <end position="331"/>
    </location>
</feature>
<evidence type="ECO:0000256" key="3">
    <source>
        <dbReference type="ARBA" id="ARBA00022502"/>
    </source>
</evidence>
<evidence type="ECO:0000256" key="8">
    <source>
        <dbReference type="ARBA" id="ARBA00022989"/>
    </source>
</evidence>
<accession>A0A9W6QYE5</accession>
<dbReference type="Proteomes" id="UP001165136">
    <property type="component" value="Unassembled WGS sequence"/>
</dbReference>
<keyword evidence="3" id="KW-0337">GPI-anchor biosynthesis</keyword>
<feature type="transmembrane region" description="Helical" evidence="10">
    <location>
        <begin position="360"/>
        <end position="380"/>
    </location>
</feature>
<keyword evidence="9 10" id="KW-0472">Membrane</keyword>
<protein>
    <submittedName>
        <fullName evidence="11">Membrane protein</fullName>
    </submittedName>
</protein>
<dbReference type="GO" id="GO:0016020">
    <property type="term" value="C:membrane"/>
    <property type="evidence" value="ECO:0007669"/>
    <property type="project" value="GOC"/>
</dbReference>
<dbReference type="GO" id="GO:0004376">
    <property type="term" value="F:GPI mannosyltransferase activity"/>
    <property type="evidence" value="ECO:0007669"/>
    <property type="project" value="InterPro"/>
</dbReference>
<keyword evidence="7" id="KW-0256">Endoplasmic reticulum</keyword>
<feature type="transmembrane region" description="Helical" evidence="10">
    <location>
        <begin position="220"/>
        <end position="238"/>
    </location>
</feature>
<evidence type="ECO:0000256" key="6">
    <source>
        <dbReference type="ARBA" id="ARBA00022692"/>
    </source>
</evidence>
<evidence type="ECO:0000256" key="5">
    <source>
        <dbReference type="ARBA" id="ARBA00022679"/>
    </source>
</evidence>
<evidence type="ECO:0000256" key="7">
    <source>
        <dbReference type="ARBA" id="ARBA00022824"/>
    </source>
</evidence>
<sequence>MTALSVRETRRRASRPYLWAAGIYLGVRVFGVLVLAVFAARNGQPLLDRLTAWDGQWYLAIADHGYTGITGGLLDADGNFAPNTPRAFFPAYPVLLHALATVAGFGSAFTGLLISVVAGVAAACGVFRCARLAGGDERIGLLLVALWAGGPMAITLSMVYTEALFTAFAAWALAGVVERRWLLTALCCVGAGLTRPTAVVLVTVVVIAALVAFGRSPGRGPAACALLAPVGLVGYWVWVADRTGSVTGWFDLERAGWHTRFDGGAETAGFVWEQLTSGSSVMETLNVFIVLLAMASAVLLARWLKARPVWWPIALFGIGMVVLAVGTAGIPFTKARFLVPGFPLLLPVAFGLAHRRRATALTTAAALVAVGTWFGAYALTGWQYAI</sequence>
<keyword evidence="5" id="KW-0808">Transferase</keyword>
<feature type="transmembrane region" description="Helical" evidence="10">
    <location>
        <begin position="139"/>
        <end position="161"/>
    </location>
</feature>
<dbReference type="EMBL" id="BSTI01000002">
    <property type="protein sequence ID" value="GLY64287.1"/>
    <property type="molecule type" value="Genomic_DNA"/>
</dbReference>
<feature type="transmembrane region" description="Helical" evidence="10">
    <location>
        <begin position="17"/>
        <end position="40"/>
    </location>
</feature>
<feature type="transmembrane region" description="Helical" evidence="10">
    <location>
        <begin position="181"/>
        <end position="213"/>
    </location>
</feature>
<organism evidence="11 12">
    <name type="scientific">Amycolatopsis taiwanensis</name>
    <dbReference type="NCBI Taxonomy" id="342230"/>
    <lineage>
        <taxon>Bacteria</taxon>
        <taxon>Bacillati</taxon>
        <taxon>Actinomycetota</taxon>
        <taxon>Actinomycetes</taxon>
        <taxon>Pseudonocardiales</taxon>
        <taxon>Pseudonocardiaceae</taxon>
        <taxon>Amycolatopsis</taxon>
    </lineage>
</organism>
<gene>
    <name evidence="11" type="ORF">Atai01_09060</name>
</gene>
<evidence type="ECO:0000256" key="10">
    <source>
        <dbReference type="SAM" id="Phobius"/>
    </source>
</evidence>
<dbReference type="InterPro" id="IPR007315">
    <property type="entry name" value="PIG-V/Gpi18"/>
</dbReference>
<proteinExistence type="predicted"/>
<feature type="transmembrane region" description="Helical" evidence="10">
    <location>
        <begin position="337"/>
        <end position="353"/>
    </location>
</feature>
<evidence type="ECO:0000313" key="12">
    <source>
        <dbReference type="Proteomes" id="UP001165136"/>
    </source>
</evidence>
<keyword evidence="12" id="KW-1185">Reference proteome</keyword>
<comment type="pathway">
    <text evidence="2">Glycolipid biosynthesis; glycosylphosphatidylinositol-anchor biosynthesis.</text>
</comment>
<evidence type="ECO:0000256" key="2">
    <source>
        <dbReference type="ARBA" id="ARBA00004687"/>
    </source>
</evidence>
<keyword evidence="4" id="KW-0328">Glycosyltransferase</keyword>
<comment type="subcellular location">
    <subcellularLocation>
        <location evidence="1">Endoplasmic reticulum membrane</location>
        <topology evidence="1">Multi-pass membrane protein</topology>
    </subcellularLocation>
</comment>
<reference evidence="11" key="1">
    <citation type="submission" date="2023-03" db="EMBL/GenBank/DDBJ databases">
        <title>Amycolatopsis taiwanensis NBRC 103393.</title>
        <authorList>
            <person name="Ichikawa N."/>
            <person name="Sato H."/>
            <person name="Tonouchi N."/>
        </authorList>
    </citation>
    <scope>NUCLEOTIDE SEQUENCE</scope>
    <source>
        <strain evidence="11">NBRC 103393</strain>
    </source>
</reference>
<evidence type="ECO:0000256" key="9">
    <source>
        <dbReference type="ARBA" id="ARBA00023136"/>
    </source>
</evidence>
<evidence type="ECO:0000256" key="1">
    <source>
        <dbReference type="ARBA" id="ARBA00004477"/>
    </source>
</evidence>